<feature type="region of interest" description="Disordered" evidence="1">
    <location>
        <begin position="336"/>
        <end position="403"/>
    </location>
</feature>
<feature type="compositionally biased region" description="Polar residues" evidence="1">
    <location>
        <begin position="263"/>
        <end position="274"/>
    </location>
</feature>
<dbReference type="Proteomes" id="UP000027222">
    <property type="component" value="Unassembled WGS sequence"/>
</dbReference>
<name>A0A067T0H8_GALM3</name>
<dbReference type="HOGENOM" id="CLU_009595_0_0_1"/>
<evidence type="ECO:0000313" key="3">
    <source>
        <dbReference type="Proteomes" id="UP000027222"/>
    </source>
</evidence>
<reference evidence="3" key="1">
    <citation type="journal article" date="2014" name="Proc. Natl. Acad. Sci. U.S.A.">
        <title>Extensive sampling of basidiomycete genomes demonstrates inadequacy of the white-rot/brown-rot paradigm for wood decay fungi.</title>
        <authorList>
            <person name="Riley R."/>
            <person name="Salamov A.A."/>
            <person name="Brown D.W."/>
            <person name="Nagy L.G."/>
            <person name="Floudas D."/>
            <person name="Held B.W."/>
            <person name="Levasseur A."/>
            <person name="Lombard V."/>
            <person name="Morin E."/>
            <person name="Otillar R."/>
            <person name="Lindquist E.A."/>
            <person name="Sun H."/>
            <person name="LaButti K.M."/>
            <person name="Schmutz J."/>
            <person name="Jabbour D."/>
            <person name="Luo H."/>
            <person name="Baker S.E."/>
            <person name="Pisabarro A.G."/>
            <person name="Walton J.D."/>
            <person name="Blanchette R.A."/>
            <person name="Henrissat B."/>
            <person name="Martin F."/>
            <person name="Cullen D."/>
            <person name="Hibbett D.S."/>
            <person name="Grigoriev I.V."/>
        </authorList>
    </citation>
    <scope>NUCLEOTIDE SEQUENCE [LARGE SCALE GENOMIC DNA]</scope>
    <source>
        <strain evidence="3">CBS 339.88</strain>
    </source>
</reference>
<protein>
    <submittedName>
        <fullName evidence="2">Uncharacterized protein</fullName>
    </submittedName>
</protein>
<feature type="region of interest" description="Disordered" evidence="1">
    <location>
        <begin position="1"/>
        <end position="229"/>
    </location>
</feature>
<feature type="compositionally biased region" description="Polar residues" evidence="1">
    <location>
        <begin position="97"/>
        <end position="109"/>
    </location>
</feature>
<feature type="region of interest" description="Disordered" evidence="1">
    <location>
        <begin position="258"/>
        <end position="277"/>
    </location>
</feature>
<dbReference type="EMBL" id="KL142380">
    <property type="protein sequence ID" value="KDR75827.1"/>
    <property type="molecule type" value="Genomic_DNA"/>
</dbReference>
<gene>
    <name evidence="2" type="ORF">GALMADRAFT_140422</name>
</gene>
<feature type="compositionally biased region" description="Polar residues" evidence="1">
    <location>
        <begin position="58"/>
        <end position="76"/>
    </location>
</feature>
<dbReference type="STRING" id="685588.A0A067T0H8"/>
<feature type="region of interest" description="Disordered" evidence="1">
    <location>
        <begin position="304"/>
        <end position="324"/>
    </location>
</feature>
<organism evidence="2 3">
    <name type="scientific">Galerina marginata (strain CBS 339.88)</name>
    <dbReference type="NCBI Taxonomy" id="685588"/>
    <lineage>
        <taxon>Eukaryota</taxon>
        <taxon>Fungi</taxon>
        <taxon>Dikarya</taxon>
        <taxon>Basidiomycota</taxon>
        <taxon>Agaricomycotina</taxon>
        <taxon>Agaricomycetes</taxon>
        <taxon>Agaricomycetidae</taxon>
        <taxon>Agaricales</taxon>
        <taxon>Agaricineae</taxon>
        <taxon>Strophariaceae</taxon>
        <taxon>Galerina</taxon>
    </lineage>
</organism>
<evidence type="ECO:0000256" key="1">
    <source>
        <dbReference type="SAM" id="MobiDB-lite"/>
    </source>
</evidence>
<feature type="compositionally biased region" description="Low complexity" evidence="1">
    <location>
        <begin position="340"/>
        <end position="388"/>
    </location>
</feature>
<dbReference type="AlphaFoldDB" id="A0A067T0H8"/>
<evidence type="ECO:0000313" key="2">
    <source>
        <dbReference type="EMBL" id="KDR75827.1"/>
    </source>
</evidence>
<sequence>MAKNAKKFPANHGKPITAFFTRSSKAPPATQHALTSSTPTSSTKNSAQASEDSKGAIRQSNSSDLVSISPSTTNEIAVNRDSVVSPPRKSSTTSTSQVPVNLSTAASSLKRSRSPETRLSAIPSTPKRLPQGVKSPGRRKGKFDSDSETETNTNVVFVKYTPNPQTRKKARLSSPLEVPPLCKAEDVVPSSQSDEEELSSEVKSNVKGRVLSQQQTRPPPSELNKTNGIPMNMDEYAAAELGSTSTSSLASGNILGELDGETQEPTFTHPSSGLPSMPPTPVALDAASKTAKIIADIKARAYARSLSSPESTPLKFNEQLDDSSDDEDILSVMPIQLKKASSPTSSTATAPAQRSTRYSLRNRSPSSPSRNQPSTSQITSRKSSSSVSAKQHGKKPVTTDPFELLLKEKNSAEKRGNGNDAFRLAEITASMFNIDGGNHLDDADFDEGENSMDWSAATQAARDSDWLLDKPLTPSVTPSGGLRMNLGKDHRKRIFGESGGSGKIILDILEQDKAAKRQAELSEKVPGLQLWSGLSDADSNSMEVYEDISSRSLHGDSQIVHLFNASLAANDLSQAALALNMDIMQAVEISERAIVSSCLVDFALSPQLSPLSEPATGALEHFWSSTKDPLSSSISFAQVLNTIHRLGMDPAILTARNWQVPNTMEFRAVDPSYRTNVVRRLIVLVNACASSARLKLDELPDILIAMLLLGMDSGASPDILRDVSQAVEKICHCIPPDLRLEIPLSSKLLACVASYEPINKDRFLSLLFNGAGSTRRIADLVAYCIITEKEPEQWGLSSDLSPLREVLDQLIPYSRSATTTPGKFALHEQTDYVDLGFYVSILAVAVSDIRGYVAQERQTFKSKKQADSLTESPTKNGEKPKTDLQLLHLSLETLHSNISDTRATHLERSRTKAIIKGLAMIIHYQRETWLRNDPERSKTTLAQYFKKKDKSETALNFIERL</sequence>
<dbReference type="OrthoDB" id="5599613at2759"/>
<accession>A0A067T0H8</accession>
<keyword evidence="3" id="KW-1185">Reference proteome</keyword>
<proteinExistence type="predicted"/>